<dbReference type="SUPFAM" id="SSF56801">
    <property type="entry name" value="Acetyl-CoA synthetase-like"/>
    <property type="match status" value="1"/>
</dbReference>
<dbReference type="FunFam" id="2.30.38.10:FF:000001">
    <property type="entry name" value="Non-ribosomal peptide synthetase PvdI"/>
    <property type="match status" value="1"/>
</dbReference>
<dbReference type="PROSITE" id="PS00455">
    <property type="entry name" value="AMP_BINDING"/>
    <property type="match status" value="1"/>
</dbReference>
<dbReference type="PRINTS" id="PR00154">
    <property type="entry name" value="AMPBINDING"/>
</dbReference>
<dbReference type="PANTHER" id="PTHR45527">
    <property type="entry name" value="NONRIBOSOMAL PEPTIDE SYNTHETASE"/>
    <property type="match status" value="1"/>
</dbReference>
<dbReference type="InterPro" id="IPR025110">
    <property type="entry name" value="AMP-bd_C"/>
</dbReference>
<dbReference type="GO" id="GO:0008610">
    <property type="term" value="P:lipid biosynthetic process"/>
    <property type="evidence" value="ECO:0007669"/>
    <property type="project" value="UniProtKB-ARBA"/>
</dbReference>
<dbReference type="GO" id="GO:0043041">
    <property type="term" value="P:amino acid activation for nonribosomal peptide biosynthetic process"/>
    <property type="evidence" value="ECO:0007669"/>
    <property type="project" value="TreeGrafter"/>
</dbReference>
<evidence type="ECO:0000259" key="5">
    <source>
        <dbReference type="PROSITE" id="PS50075"/>
    </source>
</evidence>
<dbReference type="Gene3D" id="3.40.50.980">
    <property type="match status" value="2"/>
</dbReference>
<dbReference type="PROSITE" id="PS50075">
    <property type="entry name" value="CARRIER"/>
    <property type="match status" value="1"/>
</dbReference>
<dbReference type="SUPFAM" id="SSF47336">
    <property type="entry name" value="ACP-like"/>
    <property type="match status" value="1"/>
</dbReference>
<name>A0A455KZW6_9NOST</name>
<comment type="cofactor">
    <cofactor evidence="1">
        <name>pantetheine 4'-phosphate</name>
        <dbReference type="ChEBI" id="CHEBI:47942"/>
    </cofactor>
</comment>
<keyword evidence="4" id="KW-0597">Phosphoprotein</keyword>
<dbReference type="InterPro" id="IPR029058">
    <property type="entry name" value="AB_hydrolase_fold"/>
</dbReference>
<dbReference type="Gene3D" id="2.30.38.10">
    <property type="entry name" value="Luciferase, Domain 3"/>
    <property type="match status" value="1"/>
</dbReference>
<evidence type="ECO:0000256" key="3">
    <source>
        <dbReference type="ARBA" id="ARBA00022450"/>
    </source>
</evidence>
<evidence type="ECO:0000256" key="1">
    <source>
        <dbReference type="ARBA" id="ARBA00001957"/>
    </source>
</evidence>
<dbReference type="InterPro" id="IPR045851">
    <property type="entry name" value="AMP-bd_C_sf"/>
</dbReference>
<dbReference type="FunFam" id="3.40.50.980:FF:000001">
    <property type="entry name" value="Non-ribosomal peptide synthetase"/>
    <property type="match status" value="1"/>
</dbReference>
<dbReference type="Pfam" id="PF00501">
    <property type="entry name" value="AMP-binding"/>
    <property type="match status" value="1"/>
</dbReference>
<dbReference type="Gene3D" id="3.40.50.1820">
    <property type="entry name" value="alpha/beta hydrolase"/>
    <property type="match status" value="1"/>
</dbReference>
<dbReference type="InterPro" id="IPR009081">
    <property type="entry name" value="PP-bd_ACP"/>
</dbReference>
<dbReference type="Pfam" id="PF00550">
    <property type="entry name" value="PP-binding"/>
    <property type="match status" value="1"/>
</dbReference>
<dbReference type="FunFam" id="1.10.1200.10:FF:000005">
    <property type="entry name" value="Nonribosomal peptide synthetase 1"/>
    <property type="match status" value="1"/>
</dbReference>
<dbReference type="InterPro" id="IPR023213">
    <property type="entry name" value="CAT-like_dom_sf"/>
</dbReference>
<dbReference type="InterPro" id="IPR010071">
    <property type="entry name" value="AA_adenyl_dom"/>
</dbReference>
<dbReference type="SUPFAM" id="SSF52777">
    <property type="entry name" value="CoA-dependent acyltransferases"/>
    <property type="match status" value="2"/>
</dbReference>
<dbReference type="CDD" id="cd19531">
    <property type="entry name" value="LCL_NRPS-like"/>
    <property type="match status" value="1"/>
</dbReference>
<dbReference type="GO" id="GO:0044550">
    <property type="term" value="P:secondary metabolite biosynthetic process"/>
    <property type="evidence" value="ECO:0007669"/>
    <property type="project" value="TreeGrafter"/>
</dbReference>
<organism evidence="6">
    <name type="scientific">uncultured Anabaena sp</name>
    <dbReference type="NCBI Taxonomy" id="332970"/>
    <lineage>
        <taxon>Bacteria</taxon>
        <taxon>Bacillati</taxon>
        <taxon>Cyanobacteriota</taxon>
        <taxon>Cyanophyceae</taxon>
        <taxon>Nostocales</taxon>
        <taxon>Nostocaceae</taxon>
        <taxon>Anabaena</taxon>
        <taxon>environmental samples</taxon>
    </lineage>
</organism>
<dbReference type="FunFam" id="3.30.300.30:FF:000010">
    <property type="entry name" value="Enterobactin synthetase component F"/>
    <property type="match status" value="1"/>
</dbReference>
<dbReference type="SUPFAM" id="SSF53474">
    <property type="entry name" value="alpha/beta-Hydrolases"/>
    <property type="match status" value="1"/>
</dbReference>
<dbReference type="EMBL" id="MH663498">
    <property type="protein sequence ID" value="AXQ17038.1"/>
    <property type="molecule type" value="Genomic_DNA"/>
</dbReference>
<dbReference type="InterPro" id="IPR001242">
    <property type="entry name" value="Condensation_dom"/>
</dbReference>
<feature type="domain" description="Carrier" evidence="5">
    <location>
        <begin position="999"/>
        <end position="1074"/>
    </location>
</feature>
<dbReference type="GO" id="GO:0003824">
    <property type="term" value="F:catalytic activity"/>
    <property type="evidence" value="ECO:0007669"/>
    <property type="project" value="InterPro"/>
</dbReference>
<comment type="similarity">
    <text evidence="2">Belongs to the ATP-dependent AMP-binding enzyme family.</text>
</comment>
<sequence length="1308" mass="149383">MINSLPNQQYYEVSHAQRRMWILHHISEYSSAYNIRLAMRINGSLDIAAFTAAFQQIVNRHEILRTTFTNIAGSIQQIVHEEVPKEQLVVFRDLREQKDAETIADSLIQESANSRFDLEKLPLMRVLLVQVKPEEFLFGLTIHHIIGDARSLDIIFQEFVTLYSACTQQKTAALPALPLQYKDYTAWQNQWLESEEAKEQCNYWCDRFAGEPPILNLPTDFPRPQFKSSQAGIYTYNFSQSLSEKLRSFAAGNHTTLFITLLTLFKILLHRYTGQHDLVIGIPISGRNHPDLENQIGFYVNTLALRTLLPKVGTFQQALAEVTNTCLDAYEYNEYPFDKLVSALDLEHDLTRNPLFDVMFSLLSKDSKAVIKIPGIEHQAYPLKPRTAQFDLSWSLFEDTNDLRLVIEYEPDLFREETIARMSGHFLQIIQAVVENPNCQLSQINLLTPEELYQLLIEWNNTEVAYPQDKCIHDLFEEQVERNPNAVAVIFEGQQLTYQQLNQKANQLAHYLRTKGVEPEVLVGIFVERSIEMLIGLLGILKAGGAYVPLDPSYPNDRLTYMLTDAAVSILLTQQSLVDSLQANSAEVVCLDRDWHIIANYSQHNLVKLVKAENLAYVIYTSGSTGKPKGVMITHQGICNNLLRTMDAYSLTVGEREAGRVLDSQSEYLQAKLGAQSDHRILQITPLSFDVSVWEIFWSLTSGTTLVVAKPEGHKDIAYLINLIAQQQVTQASFVPSMLRIFLQQPNLESCRCLKRVFSGGEALSYELTQRFFERLDCELHNLYGPTETAVDATCWQCEPDSNCRIIPIGRPIANTQTYILDQYLQPVPIGIAGELHIGGVSLARGYLNQPELTNEKFISNPFGEGKLYKTGDLARYLSDGNIEYLGRIDHQVKLRGLRIELGEIEFLLDTHPQVEQTVVVLQADTSENQRLIAYVVRKNSSLNPSELRRFLQHKLPAYMIPSAFVVLSELPLNPNGKIDLHKLPRPDEKSIVESPYLEPSNHLESILANIWQQVLQVSKVGVNDNFFDLGGHSLQAMNLMALIYQELEIQIPLSMIYEKPTVAELSKYIIYAKEMNIQPKERPYMVFNQAREKAVFLFPPALGFAAAYANLADYLTDYAIYTFRYIADEATLEKYAELIDDIAPDQDLKLMGHSAGGFLAMLMAQKLESRDRVVSDVILIDTYRGGREAQQAEMSEIIEGVDTFLLNPKRQELRRYFMENQKLRDLTYNQVWEYFNFLWYSDLKNVQINGNIHLIRAEGNYDYEDDWIQATRGQRINYYAHGVHREIIDPPYLNQNATIINAILSQN</sequence>
<evidence type="ECO:0000256" key="2">
    <source>
        <dbReference type="ARBA" id="ARBA00006432"/>
    </source>
</evidence>
<dbReference type="InterPro" id="IPR001031">
    <property type="entry name" value="Thioesterase"/>
</dbReference>
<dbReference type="Pfam" id="PF00668">
    <property type="entry name" value="Condensation"/>
    <property type="match status" value="1"/>
</dbReference>
<protein>
    <submittedName>
        <fullName evidence="6">McyC</fullName>
    </submittedName>
</protein>
<reference evidence="6" key="1">
    <citation type="journal article" date="2019" name="Toxicon X">
        <title>Anabaena/Dolichospermum as the source of lethal microcystin levels responsible for a large cattle toxicosis event.</title>
        <authorList>
            <person name="Dreher T.W."/>
            <person name="Collart L.P."/>
            <person name="Mueller R.S."/>
            <person name="Halsey K.H."/>
            <person name="Bildfell R.J."/>
            <person name="Schreder P."/>
            <person name="Sobhakumari A."/>
            <person name="Ferry R."/>
        </authorList>
    </citation>
    <scope>NUCLEOTIDE SEQUENCE</scope>
</reference>
<dbReference type="InterPro" id="IPR000873">
    <property type="entry name" value="AMP-dep_synth/lig_dom"/>
</dbReference>
<dbReference type="Gene3D" id="3.30.559.10">
    <property type="entry name" value="Chloramphenicol acetyltransferase-like domain"/>
    <property type="match status" value="1"/>
</dbReference>
<dbReference type="CDD" id="cd05930">
    <property type="entry name" value="A_NRPS"/>
    <property type="match status" value="1"/>
</dbReference>
<dbReference type="Pfam" id="PF13193">
    <property type="entry name" value="AMP-binding_C"/>
    <property type="match status" value="1"/>
</dbReference>
<dbReference type="Gene3D" id="3.30.559.30">
    <property type="entry name" value="Nonribosomal peptide synthetase, condensation domain"/>
    <property type="match status" value="1"/>
</dbReference>
<evidence type="ECO:0000313" key="6">
    <source>
        <dbReference type="EMBL" id="AXQ17038.1"/>
    </source>
</evidence>
<dbReference type="Gene3D" id="1.10.287.490">
    <property type="entry name" value="Helix hairpin bin"/>
    <property type="match status" value="1"/>
</dbReference>
<dbReference type="InterPro" id="IPR020459">
    <property type="entry name" value="AMP-binding"/>
</dbReference>
<dbReference type="Gene3D" id="3.30.300.30">
    <property type="match status" value="1"/>
</dbReference>
<accession>A0A455KZW6</accession>
<dbReference type="PANTHER" id="PTHR45527:SF1">
    <property type="entry name" value="FATTY ACID SYNTHASE"/>
    <property type="match status" value="1"/>
</dbReference>
<dbReference type="GO" id="GO:0031177">
    <property type="term" value="F:phosphopantetheine binding"/>
    <property type="evidence" value="ECO:0007669"/>
    <property type="project" value="TreeGrafter"/>
</dbReference>
<proteinExistence type="inferred from homology"/>
<dbReference type="SMR" id="A0A455KZW6"/>
<dbReference type="GO" id="GO:0005829">
    <property type="term" value="C:cytosol"/>
    <property type="evidence" value="ECO:0007669"/>
    <property type="project" value="TreeGrafter"/>
</dbReference>
<keyword evidence="3" id="KW-0596">Phosphopantetheine</keyword>
<dbReference type="NCBIfam" id="TIGR01733">
    <property type="entry name" value="AA-adenyl-dom"/>
    <property type="match status" value="1"/>
</dbReference>
<dbReference type="InterPro" id="IPR036736">
    <property type="entry name" value="ACP-like_sf"/>
</dbReference>
<evidence type="ECO:0000256" key="4">
    <source>
        <dbReference type="ARBA" id="ARBA00022553"/>
    </source>
</evidence>
<dbReference type="Gene3D" id="1.10.1200.10">
    <property type="entry name" value="ACP-like"/>
    <property type="match status" value="1"/>
</dbReference>
<dbReference type="InterPro" id="IPR020845">
    <property type="entry name" value="AMP-binding_CS"/>
</dbReference>
<dbReference type="Pfam" id="PF00975">
    <property type="entry name" value="Thioesterase"/>
    <property type="match status" value="1"/>
</dbReference>